<evidence type="ECO:0000256" key="3">
    <source>
        <dbReference type="ARBA" id="ARBA00023110"/>
    </source>
</evidence>
<dbReference type="InterPro" id="IPR020892">
    <property type="entry name" value="Cyclophilin-type_PPIase_CS"/>
</dbReference>
<comment type="similarity">
    <text evidence="2 5">Belongs to the cyclophilin-type PPIase family.</text>
</comment>
<dbReference type="GO" id="GO:0003755">
    <property type="term" value="F:peptidyl-prolyl cis-trans isomerase activity"/>
    <property type="evidence" value="ECO:0007669"/>
    <property type="project" value="UniProtKB-UniRule"/>
</dbReference>
<reference evidence="8" key="2">
    <citation type="submission" date="2022-05" db="EMBL/GenBank/DDBJ databases">
        <title>Using nanopore sequencing to obtain complete genomes from saliva samples.</title>
        <authorList>
            <person name="Baker J.L."/>
        </authorList>
    </citation>
    <scope>NUCLEOTIDE SEQUENCE</scope>
    <source>
        <strain evidence="8">JCVI-JB-Lp32</strain>
    </source>
</reference>
<evidence type="ECO:0000256" key="4">
    <source>
        <dbReference type="ARBA" id="ARBA00023235"/>
    </source>
</evidence>
<evidence type="ECO:0000256" key="5">
    <source>
        <dbReference type="RuleBase" id="RU363019"/>
    </source>
</evidence>
<evidence type="ECO:0000256" key="1">
    <source>
        <dbReference type="ARBA" id="ARBA00002388"/>
    </source>
</evidence>
<name>A0A9D5X3B7_9ACTN</name>
<dbReference type="InterPro" id="IPR002130">
    <property type="entry name" value="Cyclophilin-type_PPIase_dom"/>
</dbReference>
<keyword evidence="3 5" id="KW-0697">Rotamase</keyword>
<feature type="domain" description="PPIase cyclophilin-type" evidence="6">
    <location>
        <begin position="16"/>
        <end position="166"/>
    </location>
</feature>
<accession>A0A9D5X3B7</accession>
<dbReference type="PROSITE" id="PS50072">
    <property type="entry name" value="CSA_PPIASE_2"/>
    <property type="match status" value="1"/>
</dbReference>
<dbReference type="CDD" id="cd00317">
    <property type="entry name" value="cyclophilin"/>
    <property type="match status" value="1"/>
</dbReference>
<dbReference type="Pfam" id="PF00160">
    <property type="entry name" value="Pro_isomerase"/>
    <property type="match status" value="1"/>
</dbReference>
<proteinExistence type="inferred from homology"/>
<comment type="catalytic activity">
    <reaction evidence="5">
        <text>[protein]-peptidylproline (omega=180) = [protein]-peptidylproline (omega=0)</text>
        <dbReference type="Rhea" id="RHEA:16237"/>
        <dbReference type="Rhea" id="RHEA-COMP:10747"/>
        <dbReference type="Rhea" id="RHEA-COMP:10748"/>
        <dbReference type="ChEBI" id="CHEBI:83833"/>
        <dbReference type="ChEBI" id="CHEBI:83834"/>
        <dbReference type="EC" id="5.2.1.8"/>
    </reaction>
</comment>
<dbReference type="PANTHER" id="PTHR45625">
    <property type="entry name" value="PEPTIDYL-PROLYL CIS-TRANS ISOMERASE-RELATED"/>
    <property type="match status" value="1"/>
</dbReference>
<dbReference type="InterPro" id="IPR044666">
    <property type="entry name" value="Cyclophilin_A-like"/>
</dbReference>
<dbReference type="PROSITE" id="PS00170">
    <property type="entry name" value="CSA_PPIASE_1"/>
    <property type="match status" value="1"/>
</dbReference>
<dbReference type="AlphaFoldDB" id="A0A9D5X3B7"/>
<dbReference type="PIRSF" id="PIRSF001467">
    <property type="entry name" value="Peptidylpro_ismrse"/>
    <property type="match status" value="1"/>
</dbReference>
<dbReference type="InterPro" id="IPR029000">
    <property type="entry name" value="Cyclophilin-like_dom_sf"/>
</dbReference>
<dbReference type="PANTHER" id="PTHR45625:SF4">
    <property type="entry name" value="PEPTIDYLPROLYL ISOMERASE DOMAIN AND WD REPEAT-CONTAINING PROTEIN 1"/>
    <property type="match status" value="1"/>
</dbReference>
<dbReference type="EMBL" id="CP097092">
    <property type="protein sequence ID" value="UQF78772.1"/>
    <property type="molecule type" value="Genomic_DNA"/>
</dbReference>
<evidence type="ECO:0000313" key="9">
    <source>
        <dbReference type="Proteomes" id="UP000787322"/>
    </source>
</evidence>
<dbReference type="Proteomes" id="UP000831562">
    <property type="component" value="Chromosome"/>
</dbReference>
<dbReference type="SUPFAM" id="SSF50891">
    <property type="entry name" value="Cyclophilin-like"/>
    <property type="match status" value="1"/>
</dbReference>
<evidence type="ECO:0000259" key="6">
    <source>
        <dbReference type="PROSITE" id="PS50072"/>
    </source>
</evidence>
<sequence>MFGLDPLYTPERQVTGTEVAVFDTNKGIIKVQLDGKGAPIHVANFCELAESGFYDDTKFHRLVPGFVLQGGDPNTREMSVEDVIFGNPGPDGIPGTGGPGYRIKEEFTTNPNNSHVDGALAMARSQDPNSAGSQFYFCLGPQHGLDSGYTVFGTTIEGMDVISQLKVGDIVNSIRIENA</sequence>
<dbReference type="GO" id="GO:0006457">
    <property type="term" value="P:protein folding"/>
    <property type="evidence" value="ECO:0007669"/>
    <property type="project" value="InterPro"/>
</dbReference>
<keyword evidence="4 5" id="KW-0413">Isomerase</keyword>
<dbReference type="InterPro" id="IPR024936">
    <property type="entry name" value="Cyclophilin-type_PPIase"/>
</dbReference>
<gene>
    <name evidence="7" type="ORF">HXK24_03315</name>
    <name evidence="8" type="ORF">M3I19_03690</name>
</gene>
<dbReference type="EC" id="5.2.1.8" evidence="5"/>
<evidence type="ECO:0000313" key="7">
    <source>
        <dbReference type="EMBL" id="MBF4802839.1"/>
    </source>
</evidence>
<protein>
    <recommendedName>
        <fullName evidence="5">Peptidyl-prolyl cis-trans isomerase</fullName>
        <shortName evidence="5">PPIase</shortName>
        <ecNumber evidence="5">5.2.1.8</ecNumber>
    </recommendedName>
</protein>
<organism evidence="7 9">
    <name type="scientific">Lancefieldella parvula</name>
    <dbReference type="NCBI Taxonomy" id="1382"/>
    <lineage>
        <taxon>Bacteria</taxon>
        <taxon>Bacillati</taxon>
        <taxon>Actinomycetota</taxon>
        <taxon>Coriobacteriia</taxon>
        <taxon>Coriobacteriales</taxon>
        <taxon>Atopobiaceae</taxon>
        <taxon>Lancefieldella</taxon>
    </lineage>
</organism>
<reference evidence="7" key="1">
    <citation type="submission" date="2020-04" db="EMBL/GenBank/DDBJ databases">
        <title>Deep metagenomics examines the oral microbiome during advanced dental caries in children, revealing novel taxa and co-occurrences with host molecules.</title>
        <authorList>
            <person name="Baker J.L."/>
            <person name="Morton J.T."/>
            <person name="Dinis M."/>
            <person name="Alvarez R."/>
            <person name="Tran N.C."/>
            <person name="Knight R."/>
            <person name="Edlund A."/>
        </authorList>
    </citation>
    <scope>NUCLEOTIDE SEQUENCE</scope>
    <source>
        <strain evidence="7">JCVI_3_bin.11</strain>
    </source>
</reference>
<dbReference type="Gene3D" id="2.40.100.10">
    <property type="entry name" value="Cyclophilin-like"/>
    <property type="match status" value="1"/>
</dbReference>
<dbReference type="Proteomes" id="UP000787322">
    <property type="component" value="Unassembled WGS sequence"/>
</dbReference>
<comment type="function">
    <text evidence="1 5">PPIases accelerate the folding of proteins. It catalyzes the cis-trans isomerization of proline imidic peptide bonds in oligopeptides.</text>
</comment>
<evidence type="ECO:0000313" key="8">
    <source>
        <dbReference type="EMBL" id="UQF78772.1"/>
    </source>
</evidence>
<evidence type="ECO:0000256" key="2">
    <source>
        <dbReference type="ARBA" id="ARBA00007365"/>
    </source>
</evidence>
<dbReference type="PRINTS" id="PR00153">
    <property type="entry name" value="CSAPPISMRASE"/>
</dbReference>
<dbReference type="EMBL" id="JABZGU010000057">
    <property type="protein sequence ID" value="MBF4802839.1"/>
    <property type="molecule type" value="Genomic_DNA"/>
</dbReference>